<evidence type="ECO:0000313" key="2">
    <source>
        <dbReference type="Proteomes" id="UP001439875"/>
    </source>
</evidence>
<keyword evidence="2" id="KW-1185">Reference proteome</keyword>
<dbReference type="Proteomes" id="UP001439875">
    <property type="component" value="Unassembled WGS sequence"/>
</dbReference>
<organism evidence="1 2">
    <name type="scientific">Robertmurraya yapensis</name>
    <name type="common">ex Hitch et al 2024</name>
    <dbReference type="NCBI Taxonomy" id="3133160"/>
    <lineage>
        <taxon>Bacteria</taxon>
        <taxon>Bacillati</taxon>
        <taxon>Bacillota</taxon>
        <taxon>Bacilli</taxon>
        <taxon>Bacillales</taxon>
        <taxon>Bacillaceae</taxon>
        <taxon>Robertmurraya</taxon>
    </lineage>
</organism>
<name>A0ACC6SC12_9BACI</name>
<dbReference type="EMBL" id="JBBMEW010000010">
    <property type="protein sequence ID" value="MEQ2527549.1"/>
    <property type="molecule type" value="Genomic_DNA"/>
</dbReference>
<sequence length="79" mass="9550">MKHRQMYMQFHKDYGCWLKVVEDYGKAMYPGESFHLLLGNKLRIPCRLKVAGQRLWYVEIGTEQVKLNLRMNEIYEIQI</sequence>
<proteinExistence type="predicted"/>
<gene>
    <name evidence="1" type="ORF">WMO40_12610</name>
</gene>
<reference evidence="1" key="1">
    <citation type="submission" date="2024-03" db="EMBL/GenBank/DDBJ databases">
        <title>Human intestinal bacterial collection.</title>
        <authorList>
            <person name="Pauvert C."/>
            <person name="Hitch T.C.A."/>
            <person name="Clavel T."/>
        </authorList>
    </citation>
    <scope>NUCLEOTIDE SEQUENCE</scope>
    <source>
        <strain evidence="1">CLA-AA-H227</strain>
    </source>
</reference>
<protein>
    <submittedName>
        <fullName evidence="1">Uncharacterized protein</fullName>
    </submittedName>
</protein>
<evidence type="ECO:0000313" key="1">
    <source>
        <dbReference type="EMBL" id="MEQ2527549.1"/>
    </source>
</evidence>
<accession>A0ACC6SC12</accession>
<comment type="caution">
    <text evidence="1">The sequence shown here is derived from an EMBL/GenBank/DDBJ whole genome shotgun (WGS) entry which is preliminary data.</text>
</comment>